<proteinExistence type="predicted"/>
<protein>
    <submittedName>
        <fullName evidence="2">Uncharacterized protein</fullName>
    </submittedName>
</protein>
<name>A0ABN9TN38_9DINO</name>
<evidence type="ECO:0000313" key="2">
    <source>
        <dbReference type="EMBL" id="CAK0847474.1"/>
    </source>
</evidence>
<feature type="region of interest" description="Disordered" evidence="1">
    <location>
        <begin position="28"/>
        <end position="54"/>
    </location>
</feature>
<reference evidence="2" key="1">
    <citation type="submission" date="2023-10" db="EMBL/GenBank/DDBJ databases">
        <authorList>
            <person name="Chen Y."/>
            <person name="Shah S."/>
            <person name="Dougan E. K."/>
            <person name="Thang M."/>
            <person name="Chan C."/>
        </authorList>
    </citation>
    <scope>NUCLEOTIDE SEQUENCE [LARGE SCALE GENOMIC DNA]</scope>
</reference>
<evidence type="ECO:0000256" key="1">
    <source>
        <dbReference type="SAM" id="MobiDB-lite"/>
    </source>
</evidence>
<dbReference type="Proteomes" id="UP001189429">
    <property type="component" value="Unassembled WGS sequence"/>
</dbReference>
<comment type="caution">
    <text evidence="2">The sequence shown here is derived from an EMBL/GenBank/DDBJ whole genome shotgun (WGS) entry which is preliminary data.</text>
</comment>
<gene>
    <name evidence="2" type="ORF">PCOR1329_LOCUS40662</name>
</gene>
<feature type="compositionally biased region" description="Basic and acidic residues" evidence="1">
    <location>
        <begin position="128"/>
        <end position="152"/>
    </location>
</feature>
<dbReference type="EMBL" id="CAUYUJ010014903">
    <property type="protein sequence ID" value="CAK0847474.1"/>
    <property type="molecule type" value="Genomic_DNA"/>
</dbReference>
<feature type="non-terminal residue" evidence="2">
    <location>
        <position position="212"/>
    </location>
</feature>
<organism evidence="2 3">
    <name type="scientific">Prorocentrum cordatum</name>
    <dbReference type="NCBI Taxonomy" id="2364126"/>
    <lineage>
        <taxon>Eukaryota</taxon>
        <taxon>Sar</taxon>
        <taxon>Alveolata</taxon>
        <taxon>Dinophyceae</taxon>
        <taxon>Prorocentrales</taxon>
        <taxon>Prorocentraceae</taxon>
        <taxon>Prorocentrum</taxon>
    </lineage>
</organism>
<feature type="compositionally biased region" description="Low complexity" evidence="1">
    <location>
        <begin position="88"/>
        <end position="97"/>
    </location>
</feature>
<keyword evidence="3" id="KW-1185">Reference proteome</keyword>
<accession>A0ABN9TN38</accession>
<feature type="region of interest" description="Disordered" evidence="1">
    <location>
        <begin position="67"/>
        <end position="163"/>
    </location>
</feature>
<evidence type="ECO:0000313" key="3">
    <source>
        <dbReference type="Proteomes" id="UP001189429"/>
    </source>
</evidence>
<sequence length="212" mass="22463">MSSQAAAPDTFADGCGYVFDPVAEHEETLRQQQLMQGRGNAGDGSVAHGNGTVEPRSGIYLAAYKEPAAMKQEARSPAAMKQEVGQQSSPPAARSPSTLKLEVGQPPPGGGQQPPEVGQQPPANGQKRNADVIRESDVIREERRKKISKLTEEAAGSPSASSMALKCGHTCQNLSDMPPAAGLVHKALLEKRSSHPDVKGRLAVTCEAQRYK</sequence>
<feature type="compositionally biased region" description="Low complexity" evidence="1">
    <location>
        <begin position="113"/>
        <end position="122"/>
    </location>
</feature>